<keyword evidence="2" id="KW-1185">Reference proteome</keyword>
<dbReference type="EMBL" id="JBJUIK010000006">
    <property type="protein sequence ID" value="KAL3524887.1"/>
    <property type="molecule type" value="Genomic_DNA"/>
</dbReference>
<name>A0ABD3A272_9GENT</name>
<reference evidence="1 2" key="1">
    <citation type="submission" date="2024-11" db="EMBL/GenBank/DDBJ databases">
        <title>A near-complete genome assembly of Cinchona calisaya.</title>
        <authorList>
            <person name="Lian D.C."/>
            <person name="Zhao X.W."/>
            <person name="Wei L."/>
        </authorList>
    </citation>
    <scope>NUCLEOTIDE SEQUENCE [LARGE SCALE GENOMIC DNA]</scope>
    <source>
        <tissue evidence="1">Nenye</tissue>
    </source>
</reference>
<sequence length="216" mass="23677">MQEEIADVNPRNARTAFELLHMEEQRRTGTCSEEARISADDLEGTCFFSEFPNWKLLTDRAALPLVLTIAYPLDEVNVEIDPKNIELTIALSGGPGGDRALPLERDGSSLVIHVHLQVQSADCSHLSFGSLGSSEYSSFANILPHFCVEILSIMLMSRSKNALDGNLFHGSSASPGNYDSSSPSQPQPLKMENLEVERANHYAFPSSTLGYAFENS</sequence>
<dbReference type="AlphaFoldDB" id="A0ABD3A272"/>
<dbReference type="PANTHER" id="PTHR46445">
    <property type="entry name" value="RNA POLYMERASE II DEGRADATION FACTOR-LIKE PROTEIN (DUF1296)"/>
    <property type="match status" value="1"/>
</dbReference>
<evidence type="ECO:0000313" key="2">
    <source>
        <dbReference type="Proteomes" id="UP001630127"/>
    </source>
</evidence>
<dbReference type="PANTHER" id="PTHR46445:SF3">
    <property type="entry name" value="RNA POLYMERASE II DEGRADATION FACTOR-LIKE PROTEIN (DUF1296)-RELATED"/>
    <property type="match status" value="1"/>
</dbReference>
<evidence type="ECO:0000313" key="1">
    <source>
        <dbReference type="EMBL" id="KAL3524887.1"/>
    </source>
</evidence>
<comment type="caution">
    <text evidence="1">The sequence shown here is derived from an EMBL/GenBank/DDBJ whole genome shotgun (WGS) entry which is preliminary data.</text>
</comment>
<dbReference type="Proteomes" id="UP001630127">
    <property type="component" value="Unassembled WGS sequence"/>
</dbReference>
<gene>
    <name evidence="1" type="ORF">ACH5RR_013259</name>
</gene>
<protein>
    <submittedName>
        <fullName evidence="1">Uncharacterized protein</fullName>
    </submittedName>
</protein>
<accession>A0ABD3A272</accession>
<organism evidence="1 2">
    <name type="scientific">Cinchona calisaya</name>
    <dbReference type="NCBI Taxonomy" id="153742"/>
    <lineage>
        <taxon>Eukaryota</taxon>
        <taxon>Viridiplantae</taxon>
        <taxon>Streptophyta</taxon>
        <taxon>Embryophyta</taxon>
        <taxon>Tracheophyta</taxon>
        <taxon>Spermatophyta</taxon>
        <taxon>Magnoliopsida</taxon>
        <taxon>eudicotyledons</taxon>
        <taxon>Gunneridae</taxon>
        <taxon>Pentapetalae</taxon>
        <taxon>asterids</taxon>
        <taxon>lamiids</taxon>
        <taxon>Gentianales</taxon>
        <taxon>Rubiaceae</taxon>
        <taxon>Cinchonoideae</taxon>
        <taxon>Cinchoneae</taxon>
        <taxon>Cinchona</taxon>
    </lineage>
</organism>
<proteinExistence type="predicted"/>